<dbReference type="Proteomes" id="UP000823865">
    <property type="component" value="Unassembled WGS sequence"/>
</dbReference>
<evidence type="ECO:0000256" key="3">
    <source>
        <dbReference type="SAM" id="SignalP"/>
    </source>
</evidence>
<dbReference type="InterPro" id="IPR029018">
    <property type="entry name" value="Hex-like_dom2"/>
</dbReference>
<keyword evidence="3" id="KW-0732">Signal</keyword>
<feature type="non-terminal residue" evidence="5">
    <location>
        <position position="123"/>
    </location>
</feature>
<reference evidence="5" key="1">
    <citation type="journal article" date="2021" name="PeerJ">
        <title>Extensive microbial diversity within the chicken gut microbiome revealed by metagenomics and culture.</title>
        <authorList>
            <person name="Gilroy R."/>
            <person name="Ravi A."/>
            <person name="Getino M."/>
            <person name="Pursley I."/>
            <person name="Horton D.L."/>
            <person name="Alikhan N.F."/>
            <person name="Baker D."/>
            <person name="Gharbi K."/>
            <person name="Hall N."/>
            <person name="Watson M."/>
            <person name="Adriaenssens E.M."/>
            <person name="Foster-Nyarko E."/>
            <person name="Jarju S."/>
            <person name="Secka A."/>
            <person name="Antonio M."/>
            <person name="Oren A."/>
            <person name="Chaudhuri R.R."/>
            <person name="La Ragione R."/>
            <person name="Hildebrand F."/>
            <person name="Pallen M.J."/>
        </authorList>
    </citation>
    <scope>NUCLEOTIDE SEQUENCE</scope>
    <source>
        <strain evidence="5">G3-2149</strain>
    </source>
</reference>
<dbReference type="InterPro" id="IPR015882">
    <property type="entry name" value="HEX_bac_N"/>
</dbReference>
<feature type="chain" id="PRO_5039350646" evidence="3">
    <location>
        <begin position="26"/>
        <end position="123"/>
    </location>
</feature>
<evidence type="ECO:0000256" key="1">
    <source>
        <dbReference type="ARBA" id="ARBA00022801"/>
    </source>
</evidence>
<evidence type="ECO:0000259" key="4">
    <source>
        <dbReference type="Pfam" id="PF02838"/>
    </source>
</evidence>
<keyword evidence="2" id="KW-0326">Glycosidase</keyword>
<dbReference type="AlphaFoldDB" id="A0A9E2P0Z3"/>
<dbReference type="GO" id="GO:0016798">
    <property type="term" value="F:hydrolase activity, acting on glycosyl bonds"/>
    <property type="evidence" value="ECO:0007669"/>
    <property type="project" value="UniProtKB-KW"/>
</dbReference>
<feature type="domain" description="Beta-hexosaminidase bacterial type N-terminal" evidence="4">
    <location>
        <begin position="30"/>
        <end position="123"/>
    </location>
</feature>
<dbReference type="Gene3D" id="3.30.379.10">
    <property type="entry name" value="Chitobiase/beta-hexosaminidase domain 2-like"/>
    <property type="match status" value="1"/>
</dbReference>
<evidence type="ECO:0000256" key="2">
    <source>
        <dbReference type="ARBA" id="ARBA00023295"/>
    </source>
</evidence>
<name>A0A9E2P0Z3_9BACT</name>
<dbReference type="Pfam" id="PF02838">
    <property type="entry name" value="Glyco_hydro_20b"/>
    <property type="match status" value="1"/>
</dbReference>
<comment type="caution">
    <text evidence="5">The sequence shown here is derived from an EMBL/GenBank/DDBJ whole genome shotgun (WGS) entry which is preliminary data.</text>
</comment>
<accession>A0A9E2P0Z3</accession>
<dbReference type="SUPFAM" id="SSF55545">
    <property type="entry name" value="beta-N-acetylhexosaminidase-like domain"/>
    <property type="match status" value="1"/>
</dbReference>
<feature type="signal peptide" evidence="3">
    <location>
        <begin position="1"/>
        <end position="25"/>
    </location>
</feature>
<sequence>MNRKNIFRRLACVSLLLAASAGAGAQHPVSIVPKPLHLEQTEEQFVLKSGMTIACEEGLKEQAEYLSQMLRQATGWEIKVRPDSRKGNIVLVLDTVANKHSEGYSLSVDKKSIRISGADEAGV</sequence>
<dbReference type="EMBL" id="JAHLFU010000102">
    <property type="protein sequence ID" value="MBU3853218.1"/>
    <property type="molecule type" value="Genomic_DNA"/>
</dbReference>
<protein>
    <submittedName>
        <fullName evidence="5">Glycoside hydrolase family 20 zincin-like fold domain-containing protein</fullName>
    </submittedName>
</protein>
<reference evidence="5" key="2">
    <citation type="submission" date="2021-04" db="EMBL/GenBank/DDBJ databases">
        <authorList>
            <person name="Gilroy R."/>
        </authorList>
    </citation>
    <scope>NUCLEOTIDE SEQUENCE</scope>
    <source>
        <strain evidence="5">G3-2149</strain>
    </source>
</reference>
<organism evidence="5 6">
    <name type="scientific">Candidatus Paraprevotella stercoravium</name>
    <dbReference type="NCBI Taxonomy" id="2838725"/>
    <lineage>
        <taxon>Bacteria</taxon>
        <taxon>Pseudomonadati</taxon>
        <taxon>Bacteroidota</taxon>
        <taxon>Bacteroidia</taxon>
        <taxon>Bacteroidales</taxon>
        <taxon>Prevotellaceae</taxon>
        <taxon>Paraprevotella</taxon>
    </lineage>
</organism>
<dbReference type="GO" id="GO:0005975">
    <property type="term" value="P:carbohydrate metabolic process"/>
    <property type="evidence" value="ECO:0007669"/>
    <property type="project" value="UniProtKB-ARBA"/>
</dbReference>
<proteinExistence type="predicted"/>
<evidence type="ECO:0000313" key="6">
    <source>
        <dbReference type="Proteomes" id="UP000823865"/>
    </source>
</evidence>
<gene>
    <name evidence="5" type="ORF">H9789_05275</name>
</gene>
<evidence type="ECO:0000313" key="5">
    <source>
        <dbReference type="EMBL" id="MBU3853218.1"/>
    </source>
</evidence>
<keyword evidence="1 5" id="KW-0378">Hydrolase</keyword>